<evidence type="ECO:0000313" key="5">
    <source>
        <dbReference type="EMBL" id="MBB5515756.1"/>
    </source>
</evidence>
<reference evidence="5 6" key="1">
    <citation type="submission" date="2020-08" db="EMBL/GenBank/DDBJ databases">
        <title>Genomic Encyclopedia of Type Strains, Phase IV (KMG-IV): sequencing the most valuable type-strain genomes for metagenomic binning, comparative biology and taxonomic classification.</title>
        <authorList>
            <person name="Goeker M."/>
        </authorList>
    </citation>
    <scope>NUCLEOTIDE SEQUENCE [LARGE SCALE GENOMIC DNA]</scope>
    <source>
        <strain evidence="5 6">DSM 103377</strain>
    </source>
</reference>
<evidence type="ECO:0000256" key="2">
    <source>
        <dbReference type="SAM" id="Coils"/>
    </source>
</evidence>
<dbReference type="Proteomes" id="UP000553766">
    <property type="component" value="Unassembled WGS sequence"/>
</dbReference>
<keyword evidence="3" id="KW-0472">Membrane</keyword>
<keyword evidence="6" id="KW-1185">Reference proteome</keyword>
<keyword evidence="3" id="KW-0812">Transmembrane</keyword>
<feature type="transmembrane region" description="Helical" evidence="3">
    <location>
        <begin position="571"/>
        <end position="593"/>
    </location>
</feature>
<dbReference type="EMBL" id="JACIJS010000005">
    <property type="protein sequence ID" value="MBB5515756.1"/>
    <property type="molecule type" value="Genomic_DNA"/>
</dbReference>
<dbReference type="InterPro" id="IPR010090">
    <property type="entry name" value="Phage_tape_meas"/>
</dbReference>
<dbReference type="Pfam" id="PF10145">
    <property type="entry name" value="PhageMin_Tail"/>
    <property type="match status" value="1"/>
</dbReference>
<evidence type="ECO:0000256" key="1">
    <source>
        <dbReference type="ARBA" id="ARBA00022612"/>
    </source>
</evidence>
<keyword evidence="3" id="KW-1133">Transmembrane helix</keyword>
<feature type="transmembrane region" description="Helical" evidence="3">
    <location>
        <begin position="644"/>
        <end position="670"/>
    </location>
</feature>
<organism evidence="5 6">
    <name type="scientific">Rubricella aquisinus</name>
    <dbReference type="NCBI Taxonomy" id="2028108"/>
    <lineage>
        <taxon>Bacteria</taxon>
        <taxon>Pseudomonadati</taxon>
        <taxon>Pseudomonadota</taxon>
        <taxon>Alphaproteobacteria</taxon>
        <taxon>Rhodobacterales</taxon>
        <taxon>Paracoccaceae</taxon>
        <taxon>Rubricella</taxon>
    </lineage>
</organism>
<sequence length="871" mass="93407">MATKRIETQLIIKAVDQYSRTLNSMRAVTGRFAETVRGQMGQLQSLRGPLRLIEDFNRQRQVVTRSGHALEASRERVRQLMATIRATRNPTAQMRAELERARAASDRLEQQHRRNRSALHGMQVGLRDAGVNTGDLAGEQRRLAAALNTATASFDRQMERMRRVEQMQDRIAQGRARMDQTLARAANLNFVGQASIQTGRRLLGAMAAPVRQAVEFESAMSDVRKVVDFDTPEGFAQMSEDILAMSTRIPIAASGLAQIVAAGGQSGIAREELAHFAEMAAKIGVAFDISADHAGNSMARIKTAMGLTLEETGALFDAMNHLSNNSAARAEQTLDFINRAGASGAQFGFSETETLAMGAAMIAAGAGADTAATSFRNMGRALTRGESATDRQRDALERLGLDAAEVARSMQVDAVETTTDVLARLRALPDHLRASTMTDLFGDEARELTKLINNAELLPKLLSMVADERDYLGSAEAEYATRSETTANNIQLMRNQMERLGVSIGAVVLPPLNDLLERSQGIIDRMVTWTKEHPKLTKGLLVGAAAVGALAVAGGVLLTAAAGLIGTMAVLRFGMVGLGARAVFAAGDLAMVATRFRALGALRRFRLARLITPLAWTATLLPPIRWRAMAGGLRWTSLIRPLAWIGMGALRFIPVIGWAALAGELAWHLLIKPLGWDKYLSLDALGGYIDQIKQWFTFDLGELISWPEPPRWLSNLISGEGGAMPSSAGRLERRAGGGTVRAGQPYLVNENTPRSEWFVPSQSGGILNVSQAQAAFRSHLSHGMRKGTDAARLRNGARGVRAASVAVLAGSLAATPAAAQAASGPASVSIQIENFSVQVPSGVSDPDAIAELVADRIGARVAATLSASFSK</sequence>
<evidence type="ECO:0000259" key="4">
    <source>
        <dbReference type="Pfam" id="PF10145"/>
    </source>
</evidence>
<feature type="domain" description="Phage tail tape measure protein" evidence="4">
    <location>
        <begin position="240"/>
        <end position="442"/>
    </location>
</feature>
<feature type="transmembrane region" description="Helical" evidence="3">
    <location>
        <begin position="540"/>
        <end position="565"/>
    </location>
</feature>
<dbReference type="PANTHER" id="PTHR37813:SF1">
    <property type="entry name" value="FELS-2 PROPHAGE PROTEIN"/>
    <property type="match status" value="1"/>
</dbReference>
<accession>A0A840X1L3</accession>
<name>A0A840X1L3_9RHOB</name>
<keyword evidence="2" id="KW-0175">Coiled coil</keyword>
<dbReference type="PANTHER" id="PTHR37813">
    <property type="entry name" value="FELS-2 PROPHAGE PROTEIN"/>
    <property type="match status" value="1"/>
</dbReference>
<evidence type="ECO:0000313" key="6">
    <source>
        <dbReference type="Proteomes" id="UP000553766"/>
    </source>
</evidence>
<evidence type="ECO:0000256" key="3">
    <source>
        <dbReference type="SAM" id="Phobius"/>
    </source>
</evidence>
<dbReference type="AlphaFoldDB" id="A0A840X1L3"/>
<feature type="coiled-coil region" evidence="2">
    <location>
        <begin position="91"/>
        <end position="118"/>
    </location>
</feature>
<dbReference type="NCBIfam" id="TIGR01760">
    <property type="entry name" value="tape_meas_TP901"/>
    <property type="match status" value="1"/>
</dbReference>
<dbReference type="RefSeq" id="WP_184010764.1">
    <property type="nucleotide sequence ID" value="NZ_JACIJS010000005.1"/>
</dbReference>
<proteinExistence type="predicted"/>
<protein>
    <submittedName>
        <fullName evidence="5">TP901 family phage tail tape measure protein</fullName>
    </submittedName>
</protein>
<gene>
    <name evidence="5" type="ORF">FHS89_001776</name>
</gene>
<keyword evidence="1" id="KW-1188">Viral release from host cell</keyword>
<comment type="caution">
    <text evidence="5">The sequence shown here is derived from an EMBL/GenBank/DDBJ whole genome shotgun (WGS) entry which is preliminary data.</text>
</comment>